<keyword evidence="4" id="KW-0997">Cell inner membrane</keyword>
<dbReference type="GO" id="GO:0022857">
    <property type="term" value="F:transmembrane transporter activity"/>
    <property type="evidence" value="ECO:0007669"/>
    <property type="project" value="InterPro"/>
</dbReference>
<keyword evidence="5 9" id="KW-0812">Transmembrane</keyword>
<dbReference type="GO" id="GO:0005886">
    <property type="term" value="C:plasma membrane"/>
    <property type="evidence" value="ECO:0007669"/>
    <property type="project" value="UniProtKB-SubCell"/>
</dbReference>
<feature type="transmembrane region" description="Helical" evidence="9">
    <location>
        <begin position="12"/>
        <end position="32"/>
    </location>
</feature>
<dbReference type="Proteomes" id="UP000569018">
    <property type="component" value="Unassembled WGS sequence"/>
</dbReference>
<evidence type="ECO:0000256" key="4">
    <source>
        <dbReference type="ARBA" id="ARBA00022519"/>
    </source>
</evidence>
<evidence type="ECO:0000313" key="10">
    <source>
        <dbReference type="EMBL" id="GFP40533.1"/>
    </source>
</evidence>
<gene>
    <name evidence="10" type="ORF">HKBW3S47_02230</name>
</gene>
<comment type="caution">
    <text evidence="10">The sequence shown here is derived from an EMBL/GenBank/DDBJ whole genome shotgun (WGS) entry which is preliminary data.</text>
</comment>
<keyword evidence="2" id="KW-0813">Transport</keyword>
<keyword evidence="6 9" id="KW-1133">Transmembrane helix</keyword>
<evidence type="ECO:0000256" key="6">
    <source>
        <dbReference type="ARBA" id="ARBA00022989"/>
    </source>
</evidence>
<organism evidence="10 11">
    <name type="scientific">Candidatus Hakubella thermalkaliphila</name>
    <dbReference type="NCBI Taxonomy" id="2754717"/>
    <lineage>
        <taxon>Bacteria</taxon>
        <taxon>Bacillati</taxon>
        <taxon>Actinomycetota</taxon>
        <taxon>Actinomycetota incertae sedis</taxon>
        <taxon>Candidatus Hakubellales</taxon>
        <taxon>Candidatus Hakubellaceae</taxon>
        <taxon>Candidatus Hakubella</taxon>
    </lineage>
</organism>
<feature type="transmembrane region" description="Helical" evidence="9">
    <location>
        <begin position="174"/>
        <end position="196"/>
    </location>
</feature>
<evidence type="ECO:0000256" key="3">
    <source>
        <dbReference type="ARBA" id="ARBA00022475"/>
    </source>
</evidence>
<evidence type="ECO:0000256" key="1">
    <source>
        <dbReference type="ARBA" id="ARBA00004651"/>
    </source>
</evidence>
<protein>
    <recommendedName>
        <fullName evidence="8">Autoinducer 2 import system permease protein LsrD</fullName>
    </recommendedName>
</protein>
<proteinExistence type="predicted"/>
<evidence type="ECO:0000256" key="5">
    <source>
        <dbReference type="ARBA" id="ARBA00022692"/>
    </source>
</evidence>
<evidence type="ECO:0000256" key="9">
    <source>
        <dbReference type="SAM" id="Phobius"/>
    </source>
</evidence>
<feature type="transmembrane region" description="Helical" evidence="9">
    <location>
        <begin position="52"/>
        <end position="75"/>
    </location>
</feature>
<dbReference type="PANTHER" id="PTHR32196">
    <property type="entry name" value="ABC TRANSPORTER PERMEASE PROTEIN YPHD-RELATED-RELATED"/>
    <property type="match status" value="1"/>
</dbReference>
<keyword evidence="7 9" id="KW-0472">Membrane</keyword>
<keyword evidence="3" id="KW-1003">Cell membrane</keyword>
<accession>A0A6V8Q7J9</accession>
<dbReference type="CDD" id="cd06579">
    <property type="entry name" value="TM_PBP1_transp_AraH_like"/>
    <property type="match status" value="1"/>
</dbReference>
<name>A0A6V8Q7J9_9ACTN</name>
<evidence type="ECO:0000313" key="11">
    <source>
        <dbReference type="Proteomes" id="UP000569018"/>
    </source>
</evidence>
<feature type="transmembrane region" description="Helical" evidence="9">
    <location>
        <begin position="82"/>
        <end position="105"/>
    </location>
</feature>
<feature type="transmembrane region" description="Helical" evidence="9">
    <location>
        <begin position="125"/>
        <end position="143"/>
    </location>
</feature>
<feature type="transmembrane region" description="Helical" evidence="9">
    <location>
        <begin position="254"/>
        <end position="273"/>
    </location>
</feature>
<feature type="transmembrane region" description="Helical" evidence="9">
    <location>
        <begin position="228"/>
        <end position="248"/>
    </location>
</feature>
<sequence length="282" mass="29741">LDMTFHFVERSIIALPMMLITISGNMVDLSVASTLAMTAVLMGVSYQAGLNIWLAVLLALVVGALGGLLNGMVIVKARLSPIVVTLGTYSLYRGIAFVMLGNLYVTGYPPEFTYIGRGYVGNTPAPVPLVIFTILAVLFGLLLHRTTFGRFIYAMGGNEQACRYSGIAVDRIKIILFLLSGLMSALAGIMLSGRIGSTRPNIALGSELEVITAVVLGGVSISGGKGTVPGVILALFLIGIARWGMRLMGVPGEAVIVVIGLLLIVAILLPELLRRLAPGARE</sequence>
<dbReference type="InterPro" id="IPR001851">
    <property type="entry name" value="ABC_transp_permease"/>
</dbReference>
<dbReference type="PANTHER" id="PTHR32196:SF71">
    <property type="entry name" value="AUTOINDUCER 2 IMPORT SYSTEM PERMEASE PROTEIN LSRD"/>
    <property type="match status" value="1"/>
</dbReference>
<dbReference type="Pfam" id="PF02653">
    <property type="entry name" value="BPD_transp_2"/>
    <property type="match status" value="1"/>
</dbReference>
<reference evidence="10 11" key="1">
    <citation type="journal article" date="2020" name="Front. Microbiol.">
        <title>Single-cell genomics of novel Actinobacteria with the Wood-Ljungdahl pathway discovered in a serpentinizing system.</title>
        <authorList>
            <person name="Merino N."/>
            <person name="Kawai M."/>
            <person name="Boyd E.S."/>
            <person name="Colman D.R."/>
            <person name="McGlynn S.E."/>
            <person name="Nealson K.H."/>
            <person name="Kurokawa K."/>
            <person name="Hongoh Y."/>
        </authorList>
    </citation>
    <scope>NUCLEOTIDE SEQUENCE [LARGE SCALE GENOMIC DNA]</scope>
    <source>
        <strain evidence="10 11">S47</strain>
    </source>
</reference>
<dbReference type="EMBL" id="BLSD01000298">
    <property type="protein sequence ID" value="GFP40533.1"/>
    <property type="molecule type" value="Genomic_DNA"/>
</dbReference>
<evidence type="ECO:0000256" key="2">
    <source>
        <dbReference type="ARBA" id="ARBA00022448"/>
    </source>
</evidence>
<dbReference type="AlphaFoldDB" id="A0A6V8Q7J9"/>
<feature type="non-terminal residue" evidence="10">
    <location>
        <position position="1"/>
    </location>
</feature>
<comment type="subcellular location">
    <subcellularLocation>
        <location evidence="1">Cell membrane</location>
        <topology evidence="1">Multi-pass membrane protein</topology>
    </subcellularLocation>
</comment>
<evidence type="ECO:0000256" key="7">
    <source>
        <dbReference type="ARBA" id="ARBA00023136"/>
    </source>
</evidence>
<dbReference type="RefSeq" id="WP_219857156.1">
    <property type="nucleotide sequence ID" value="NZ_BLSD01000298.1"/>
</dbReference>
<evidence type="ECO:0000256" key="8">
    <source>
        <dbReference type="ARBA" id="ARBA00039381"/>
    </source>
</evidence>